<evidence type="ECO:0000313" key="2">
    <source>
        <dbReference type="Proteomes" id="UP000193247"/>
    </source>
</evidence>
<dbReference type="STRING" id="1430326.B8W66_07480"/>
<gene>
    <name evidence="1" type="ORF">B8W66_07480</name>
</gene>
<organism evidence="1 2">
    <name type="scientific">Mycobacterium decipiens</name>
    <dbReference type="NCBI Taxonomy" id="1430326"/>
    <lineage>
        <taxon>Bacteria</taxon>
        <taxon>Bacillati</taxon>
        <taxon>Actinomycetota</taxon>
        <taxon>Actinomycetes</taxon>
        <taxon>Mycobacteriales</taxon>
        <taxon>Mycobacteriaceae</taxon>
        <taxon>Mycobacterium</taxon>
    </lineage>
</organism>
<dbReference type="SUPFAM" id="SSF47240">
    <property type="entry name" value="Ferritin-like"/>
    <property type="match status" value="1"/>
</dbReference>
<evidence type="ECO:0000313" key="1">
    <source>
        <dbReference type="EMBL" id="OSC41576.1"/>
    </source>
</evidence>
<comment type="caution">
    <text evidence="1">The sequence shown here is derived from an EMBL/GenBank/DDBJ whole genome shotgun (WGS) entry which is preliminary data.</text>
</comment>
<dbReference type="AlphaFoldDB" id="A0A1X2LWN1"/>
<accession>A0A1X2LWN1</accession>
<dbReference type="Gene3D" id="1.20.1260.10">
    <property type="match status" value="1"/>
</dbReference>
<dbReference type="Proteomes" id="UP000193247">
    <property type="component" value="Unassembled WGS sequence"/>
</dbReference>
<protein>
    <recommendedName>
        <fullName evidence="3">Ferritin-like domain-containing protein</fullName>
    </recommendedName>
</protein>
<dbReference type="CDD" id="cd00657">
    <property type="entry name" value="Ferritin_like"/>
    <property type="match status" value="1"/>
</dbReference>
<keyword evidence="2" id="KW-1185">Reference proteome</keyword>
<dbReference type="OrthoDB" id="3078774at2"/>
<dbReference type="InterPro" id="IPR012347">
    <property type="entry name" value="Ferritin-like"/>
</dbReference>
<dbReference type="EMBL" id="NCXP01000006">
    <property type="protein sequence ID" value="OSC41576.1"/>
    <property type="molecule type" value="Genomic_DNA"/>
</dbReference>
<evidence type="ECO:0008006" key="3">
    <source>
        <dbReference type="Google" id="ProtNLM"/>
    </source>
</evidence>
<sequence>MSLSENDLWLLSYYRHSEINAAQFFARVARFVRGPLLLDVTHHFADEANHANYWTKCIDELDELPLKTQRAYQDQYIDAIGLPANVMEVMAITQVLEKRVIGQYRRHLRLPGIHPAVKQTMEKIMVDERWHIQYVRDALKAMEDKYGAEEIELTLKRHTAADQEVYAKTLDEYSERVDALTAAYQASAPAETAR</sequence>
<name>A0A1X2LWN1_9MYCO</name>
<dbReference type="RefSeq" id="WP_085324406.1">
    <property type="nucleotide sequence ID" value="NZ_NCXP01000006.1"/>
</dbReference>
<reference evidence="1 2" key="1">
    <citation type="submission" date="2017-04" db="EMBL/GenBank/DDBJ databases">
        <title>The new phylogeny of genus Mycobacterium.</title>
        <authorList>
            <person name="Tortoli E."/>
            <person name="Trovato A."/>
            <person name="Cirillo D.M."/>
        </authorList>
    </citation>
    <scope>NUCLEOTIDE SEQUENCE [LARGE SCALE GENOMIC DNA]</scope>
    <source>
        <strain evidence="1 2">TBL 1200985</strain>
    </source>
</reference>
<proteinExistence type="predicted"/>
<dbReference type="InterPro" id="IPR009078">
    <property type="entry name" value="Ferritin-like_SF"/>
</dbReference>